<organism evidence="2 3">
    <name type="scientific">Streptomyces blastmyceticus</name>
    <dbReference type="NCBI Taxonomy" id="68180"/>
    <lineage>
        <taxon>Bacteria</taxon>
        <taxon>Bacillati</taxon>
        <taxon>Actinomycetota</taxon>
        <taxon>Actinomycetes</taxon>
        <taxon>Kitasatosporales</taxon>
        <taxon>Streptomycetaceae</taxon>
        <taxon>Streptomyces</taxon>
    </lineage>
</organism>
<dbReference type="Proteomes" id="UP001500063">
    <property type="component" value="Unassembled WGS sequence"/>
</dbReference>
<evidence type="ECO:0000313" key="3">
    <source>
        <dbReference type="Proteomes" id="UP001500063"/>
    </source>
</evidence>
<feature type="region of interest" description="Disordered" evidence="1">
    <location>
        <begin position="1"/>
        <end position="48"/>
    </location>
</feature>
<reference evidence="2 3" key="1">
    <citation type="journal article" date="2019" name="Int. J. Syst. Evol. Microbiol.">
        <title>The Global Catalogue of Microorganisms (GCM) 10K type strain sequencing project: providing services to taxonomists for standard genome sequencing and annotation.</title>
        <authorList>
            <consortium name="The Broad Institute Genomics Platform"/>
            <consortium name="The Broad Institute Genome Sequencing Center for Infectious Disease"/>
            <person name="Wu L."/>
            <person name="Ma J."/>
        </authorList>
    </citation>
    <scope>NUCLEOTIDE SEQUENCE [LARGE SCALE GENOMIC DNA]</scope>
    <source>
        <strain evidence="2 3">JCM 4565</strain>
    </source>
</reference>
<keyword evidence="3" id="KW-1185">Reference proteome</keyword>
<proteinExistence type="predicted"/>
<gene>
    <name evidence="2" type="ORF">GCM10010319_32250</name>
</gene>
<comment type="caution">
    <text evidence="2">The sequence shown here is derived from an EMBL/GenBank/DDBJ whole genome shotgun (WGS) entry which is preliminary data.</text>
</comment>
<evidence type="ECO:0000256" key="1">
    <source>
        <dbReference type="SAM" id="MobiDB-lite"/>
    </source>
</evidence>
<evidence type="ECO:0000313" key="2">
    <source>
        <dbReference type="EMBL" id="GAA0352701.1"/>
    </source>
</evidence>
<protein>
    <submittedName>
        <fullName evidence="2">Uncharacterized protein</fullName>
    </submittedName>
</protein>
<feature type="compositionally biased region" description="Basic and acidic residues" evidence="1">
    <location>
        <begin position="28"/>
        <end position="37"/>
    </location>
</feature>
<accession>A0ABN0X1P4</accession>
<sequence>MTRLQAFAAQEPRVSTDTAGPLCASPRCRRDHDDPHPRTRRTGTGSRLCGPCRERLSDQLAELPGLHAESDHELGGPGRAWMSPRVSGSRELRLPIDPHTASVRERALCTLVSWADLVVEERALATPPARTVPALAAFLRSQLAWLAAHPAAGEAADEIMQLVGSMRRVIDPDPVEPTPVGDCPEPGCHGTVSISSIGSSKAALRGLVCDAGHTLPPSMWLRLGDRRKEVAAV</sequence>
<dbReference type="EMBL" id="BAAABW010000016">
    <property type="protein sequence ID" value="GAA0352701.1"/>
    <property type="molecule type" value="Genomic_DNA"/>
</dbReference>
<name>A0ABN0X1P4_9ACTN</name>